<organism evidence="4">
    <name type="scientific">Hemiselmis tepida</name>
    <dbReference type="NCBI Taxonomy" id="464990"/>
    <lineage>
        <taxon>Eukaryota</taxon>
        <taxon>Cryptophyceae</taxon>
        <taxon>Cryptomonadales</taxon>
        <taxon>Hemiselmidaceae</taxon>
        <taxon>Hemiselmis</taxon>
    </lineage>
</organism>
<dbReference type="Gene3D" id="3.40.50.1820">
    <property type="entry name" value="alpha/beta hydrolase"/>
    <property type="match status" value="1"/>
</dbReference>
<dbReference type="Gene3D" id="2.120.10.30">
    <property type="entry name" value="TolB, C-terminal domain"/>
    <property type="match status" value="1"/>
</dbReference>
<accession>A0A7S0VN86</accession>
<dbReference type="InterPro" id="IPR011042">
    <property type="entry name" value="6-blade_b-propeller_TolB-like"/>
</dbReference>
<dbReference type="PANTHER" id="PTHR42776:SF27">
    <property type="entry name" value="DIPEPTIDYL PEPTIDASE FAMILY MEMBER 6"/>
    <property type="match status" value="1"/>
</dbReference>
<proteinExistence type="predicted"/>
<evidence type="ECO:0000259" key="3">
    <source>
        <dbReference type="Pfam" id="PF00326"/>
    </source>
</evidence>
<dbReference type="SUPFAM" id="SSF53474">
    <property type="entry name" value="alpha/beta-Hydrolases"/>
    <property type="match status" value="1"/>
</dbReference>
<dbReference type="InterPro" id="IPR001375">
    <property type="entry name" value="Peptidase_S9_cat"/>
</dbReference>
<dbReference type="GO" id="GO:0004252">
    <property type="term" value="F:serine-type endopeptidase activity"/>
    <property type="evidence" value="ECO:0007669"/>
    <property type="project" value="TreeGrafter"/>
</dbReference>
<evidence type="ECO:0000256" key="2">
    <source>
        <dbReference type="SAM" id="MobiDB-lite"/>
    </source>
</evidence>
<feature type="region of interest" description="Disordered" evidence="2">
    <location>
        <begin position="617"/>
        <end position="639"/>
    </location>
</feature>
<gene>
    <name evidence="4" type="ORF">HTEP1355_LOCUS6640</name>
</gene>
<dbReference type="PANTHER" id="PTHR42776">
    <property type="entry name" value="SERINE PEPTIDASE S9 FAMILY MEMBER"/>
    <property type="match status" value="1"/>
</dbReference>
<dbReference type="GO" id="GO:0006508">
    <property type="term" value="P:proteolysis"/>
    <property type="evidence" value="ECO:0007669"/>
    <property type="project" value="InterPro"/>
</dbReference>
<dbReference type="EMBL" id="HBFN01011499">
    <property type="protein sequence ID" value="CAD8791508.1"/>
    <property type="molecule type" value="Transcribed_RNA"/>
</dbReference>
<protein>
    <recommendedName>
        <fullName evidence="3">Peptidase S9 prolyl oligopeptidase catalytic domain-containing protein</fullName>
    </recommendedName>
</protein>
<evidence type="ECO:0000313" key="4">
    <source>
        <dbReference type="EMBL" id="CAD8791508.1"/>
    </source>
</evidence>
<evidence type="ECO:0000256" key="1">
    <source>
        <dbReference type="ARBA" id="ARBA00022801"/>
    </source>
</evidence>
<dbReference type="AlphaFoldDB" id="A0A7S0VN86"/>
<dbReference type="SUPFAM" id="SSF82171">
    <property type="entry name" value="DPP6 N-terminal domain-like"/>
    <property type="match status" value="1"/>
</dbReference>
<reference evidence="4" key="1">
    <citation type="submission" date="2021-01" db="EMBL/GenBank/DDBJ databases">
        <authorList>
            <person name="Corre E."/>
            <person name="Pelletier E."/>
            <person name="Niang G."/>
            <person name="Scheremetjew M."/>
            <person name="Finn R."/>
            <person name="Kale V."/>
            <person name="Holt S."/>
            <person name="Cochrane G."/>
            <person name="Meng A."/>
            <person name="Brown T."/>
            <person name="Cohen L."/>
        </authorList>
    </citation>
    <scope>NUCLEOTIDE SEQUENCE</scope>
    <source>
        <strain evidence="4">CCMP443</strain>
    </source>
</reference>
<dbReference type="Pfam" id="PF00326">
    <property type="entry name" value="Peptidase_S9"/>
    <property type="match status" value="1"/>
</dbReference>
<keyword evidence="1" id="KW-0378">Hydrolase</keyword>
<name>A0A7S0VN86_9CRYP</name>
<sequence>MAPPELIPQSVLFGNPDKAEPKISPDGTRYAYLSSSDKGVLNVFVVPVSGGDAKMVTNDTHRGIRMFDWALDDVHLLYKQDVGGDENFHLHAVNLSTDEVRDLTPFEGCRCDALMMSKNAPGSLLVGLNVRDKSVFDMHRVDLKEGTAEMDTQNPGDVAQWVVDHEFKIRGCMATVQADGSKVLRVRDTVDSEWRKVAEWPHDESGGVHRFTKDGKGLFVETSIAHGKGEASDTARLIVMSAADGTEVRLVASDARVDVDDVEFDDDEDEVEAVSFDYDRKEWRAISDSVREDYEALAKGIKGSMTLTSKSANNRKWIVSDFSDTKSPRYCLYDRDTKAVSLLFLARPKLEPYTLAPMTSHVIECSDGEKMVAFLTLPPGVEPKGLPLVLVVHGGPWARDHWGWNPQAQWLANRGYAVLMANFRASTGYGKRWLHLGDAQWGETMQQDLTDAVAWAVREGYADGARAAIFGGSYGGYATLAGLAFTPEVYCCGVDIVGPAHLRTLLQSVPAYWAPMKKMLTLRVGDVENDDTLNQKASPFYHAKKIVRPLLIAQGANDPRVKQAESDQMVQAMHSVGTKVEYVLYADEGHGFARPCNRVDFYQRAEVFLSEHCKGRVGPAEPDQTEGHSASVIDPASLK</sequence>
<dbReference type="InterPro" id="IPR029058">
    <property type="entry name" value="AB_hydrolase_fold"/>
</dbReference>
<feature type="domain" description="Peptidase S9 prolyl oligopeptidase catalytic" evidence="3">
    <location>
        <begin position="407"/>
        <end position="614"/>
    </location>
</feature>